<dbReference type="STRING" id="203124.Tery_1481"/>
<dbReference type="GO" id="GO:0006790">
    <property type="term" value="P:sulfur compound metabolic process"/>
    <property type="evidence" value="ECO:0007669"/>
    <property type="project" value="TreeGrafter"/>
</dbReference>
<sequence length="427" mass="48231">MRNRYNETEIPLPQIKMTQNSFIEILQVQKLSQESESLIGFNIDSLQKGKKIDNYSISIVGWVLGKGSPAVAVEFLNGGKVLQKVPVSKSRPGVEKRFPKVSEAKSSGFAAAVGVLGLPPVANLKLRCLLADGTIVPLADIKFRHEPLDSGYQPRLQPLVLNSTGRSGSTWFMRLLSQHPAIVACPIYAYETRVWPFWMQLLQFLSQRANPIETPFQADYPPKAAAFCQETLDAFYEHIAEAQGKIISSSELTYFVEKNAFNPNLDLLTEIYPQAKEIILVRDFRDVASSILAFNKKRGNDGFSRNKFKSDEEYIKGVMKNASSGLRERWKKRRQEAYLVHYEDLILSPEKTLKGALEYLNLDNSQEAIANMLEKASENTAYTQWHQTSSNAKDSIGRWRQDLEPSLQKLCNRVLADALREFGYSVN</sequence>
<dbReference type="GO" id="GO:0006044">
    <property type="term" value="P:N-acetylglucosamine metabolic process"/>
    <property type="evidence" value="ECO:0007669"/>
    <property type="project" value="TreeGrafter"/>
</dbReference>
<organism evidence="1">
    <name type="scientific">Trichodesmium erythraeum (strain IMS101)</name>
    <dbReference type="NCBI Taxonomy" id="203124"/>
    <lineage>
        <taxon>Bacteria</taxon>
        <taxon>Bacillati</taxon>
        <taxon>Cyanobacteriota</taxon>
        <taxon>Cyanophyceae</taxon>
        <taxon>Oscillatoriophycideae</taxon>
        <taxon>Oscillatoriales</taxon>
        <taxon>Microcoleaceae</taxon>
        <taxon>Trichodesmium</taxon>
    </lineage>
</organism>
<dbReference type="EMBL" id="CP000393">
    <property type="protein sequence ID" value="ABG50770.1"/>
    <property type="molecule type" value="Genomic_DNA"/>
</dbReference>
<protein>
    <submittedName>
        <fullName evidence="1">Sulfotransferase</fullName>
    </submittedName>
</protein>
<reference evidence="1" key="1">
    <citation type="submission" date="2006-06" db="EMBL/GenBank/DDBJ databases">
        <title>Complete sequence of Trichodesmium erythraeum IMS101.</title>
        <authorList>
            <consortium name="US DOE Joint Genome Institute"/>
            <person name="Copeland A."/>
            <person name="Lucas S."/>
            <person name="Lapidus A."/>
            <person name="Barry K."/>
            <person name="Detter J.C."/>
            <person name="Glavina del Rio T."/>
            <person name="Hammon N."/>
            <person name="Israni S."/>
            <person name="Dalin E."/>
            <person name="Tice H."/>
            <person name="Pitluck S."/>
            <person name="Kiss H."/>
            <person name="Munk A.C."/>
            <person name="Brettin T."/>
            <person name="Bruce D."/>
            <person name="Han C."/>
            <person name="Tapia R."/>
            <person name="Gilna P."/>
            <person name="Schmutz J."/>
            <person name="Larimer F."/>
            <person name="Land M."/>
            <person name="Hauser L."/>
            <person name="Kyrpides N."/>
            <person name="Kim E."/>
            <person name="Richardson P."/>
        </authorList>
    </citation>
    <scope>NUCLEOTIDE SEQUENCE [LARGE SCALE GENOMIC DNA]</scope>
    <source>
        <strain evidence="1">IMS101</strain>
    </source>
</reference>
<accession>Q115Q4</accession>
<gene>
    <name evidence="1" type="ordered locus">Tery_1481</name>
</gene>
<dbReference type="PANTHER" id="PTHR10704:SF44">
    <property type="entry name" value="LD35051P-RELATED"/>
    <property type="match status" value="1"/>
</dbReference>
<dbReference type="HOGENOM" id="CLU_642417_0_0_3"/>
<dbReference type="SUPFAM" id="SSF52540">
    <property type="entry name" value="P-loop containing nucleoside triphosphate hydrolases"/>
    <property type="match status" value="1"/>
</dbReference>
<dbReference type="InterPro" id="IPR027417">
    <property type="entry name" value="P-loop_NTPase"/>
</dbReference>
<dbReference type="KEGG" id="ter:Tery_1481"/>
<dbReference type="OrthoDB" id="450981at2"/>
<dbReference type="AlphaFoldDB" id="Q115Q4"/>
<dbReference type="GO" id="GO:0001517">
    <property type="term" value="F:N-acetylglucosamine 6-O-sulfotransferase activity"/>
    <property type="evidence" value="ECO:0007669"/>
    <property type="project" value="TreeGrafter"/>
</dbReference>
<dbReference type="Gene3D" id="3.40.50.300">
    <property type="entry name" value="P-loop containing nucleotide triphosphate hydrolases"/>
    <property type="match status" value="1"/>
</dbReference>
<evidence type="ECO:0000313" key="1">
    <source>
        <dbReference type="EMBL" id="ABG50770.1"/>
    </source>
</evidence>
<dbReference type="PANTHER" id="PTHR10704">
    <property type="entry name" value="CARBOHYDRATE SULFOTRANSFERASE"/>
    <property type="match status" value="1"/>
</dbReference>
<name>Q115Q4_TRIEI</name>
<dbReference type="eggNOG" id="COG1216">
    <property type="taxonomic scope" value="Bacteria"/>
</dbReference>
<dbReference type="InterPro" id="IPR051135">
    <property type="entry name" value="Gal/GlcNAc/GalNAc_ST"/>
</dbReference>
<dbReference type="Pfam" id="PF13469">
    <property type="entry name" value="Sulfotransfer_3"/>
    <property type="match status" value="1"/>
</dbReference>
<proteinExistence type="predicted"/>
<keyword evidence="1" id="KW-0808">Transferase</keyword>